<dbReference type="InterPro" id="IPR010708">
    <property type="entry name" value="5'(3')-deoxyribonucleotidase"/>
</dbReference>
<protein>
    <submittedName>
        <fullName evidence="3">Uncharacterized protein</fullName>
    </submittedName>
</protein>
<dbReference type="GO" id="GO:0009223">
    <property type="term" value="P:pyrimidine deoxyribonucleotide catabolic process"/>
    <property type="evidence" value="ECO:0007669"/>
    <property type="project" value="TreeGrafter"/>
</dbReference>
<dbReference type="Proteomes" id="UP000027644">
    <property type="component" value="Unassembled WGS sequence"/>
</dbReference>
<comment type="similarity">
    <text evidence="1">Belongs to the 5'(3')-deoxyribonucleotidase family.</text>
</comment>
<accession>A0A074W1X1</accession>
<comment type="caution">
    <text evidence="3">The sequence shown here is derived from an EMBL/GenBank/DDBJ whole genome shotgun (WGS) entry which is preliminary data.</text>
</comment>
<dbReference type="SUPFAM" id="SSF56784">
    <property type="entry name" value="HAD-like"/>
    <property type="match status" value="1"/>
</dbReference>
<dbReference type="Pfam" id="PF06941">
    <property type="entry name" value="NT5C"/>
    <property type="match status" value="1"/>
</dbReference>
<dbReference type="GO" id="GO:0008253">
    <property type="term" value="F:5'-nucleotidase activity"/>
    <property type="evidence" value="ECO:0007669"/>
    <property type="project" value="InterPro"/>
</dbReference>
<sequence length="183" mass="21810">MASKLILLDQDGVLADFEQGVRQLWQQTYQQPLPLKERRHFYLRDDMAPEFHRQLAQIYSSKGFFASLPPMQHGISAAKRLLEAGHDVRICTSPIQDYHYCVSEKFDWVCQHLGEDWMQRIILAKDKTWVRGDILIDDKPQISGSLVPQWQHWIYDQPYNRHQTELYRINWEQPETWSELLNN</sequence>
<dbReference type="PANTHER" id="PTHR16504:SF4">
    <property type="entry name" value="5'(3')-DEOXYRIBONUCLEOTIDASE"/>
    <property type="match status" value="1"/>
</dbReference>
<feature type="active site" description="Proton donor" evidence="2">
    <location>
        <position position="11"/>
    </location>
</feature>
<dbReference type="PANTHER" id="PTHR16504">
    <property type="entry name" value="5'(3')-DEOXYRIBONUCLEOTIDASE"/>
    <property type="match status" value="1"/>
</dbReference>
<dbReference type="Gene3D" id="3.40.50.1000">
    <property type="entry name" value="HAD superfamily/HAD-like"/>
    <property type="match status" value="1"/>
</dbReference>
<evidence type="ECO:0000256" key="2">
    <source>
        <dbReference type="PIRSR" id="PIRSR610708-1"/>
    </source>
</evidence>
<dbReference type="EMBL" id="AVQL01000419">
    <property type="protein sequence ID" value="KEQ01424.1"/>
    <property type="molecule type" value="Genomic_DNA"/>
</dbReference>
<name>A0A074W1X1_9NEIS</name>
<evidence type="ECO:0000313" key="4">
    <source>
        <dbReference type="Proteomes" id="UP000027644"/>
    </source>
</evidence>
<dbReference type="InterPro" id="IPR023214">
    <property type="entry name" value="HAD_sf"/>
</dbReference>
<dbReference type="InterPro" id="IPR036412">
    <property type="entry name" value="HAD-like_sf"/>
</dbReference>
<reference evidence="3 4" key="1">
    <citation type="journal article" date="2014" name="PLoS Genet.">
        <title>Hidden diversity in honey bee gut symbionts detected by single-cell genomics.</title>
        <authorList>
            <person name="Engel P."/>
            <person name="Stepanauskas R."/>
            <person name="Moran N."/>
        </authorList>
    </citation>
    <scope>NUCLEOTIDE SEQUENCE [LARGE SCALE GENOMIC DNA]</scope>
    <source>
        <strain evidence="3 4">SCGC AB-598-J21</strain>
    </source>
</reference>
<organism evidence="3 4">
    <name type="scientific">Snodgrassella alvi SCGC AB-598-J21</name>
    <dbReference type="NCBI Taxonomy" id="1385367"/>
    <lineage>
        <taxon>Bacteria</taxon>
        <taxon>Pseudomonadati</taxon>
        <taxon>Pseudomonadota</taxon>
        <taxon>Betaproteobacteria</taxon>
        <taxon>Neisseriales</taxon>
        <taxon>Neisseriaceae</taxon>
        <taxon>Snodgrassella</taxon>
    </lineage>
</organism>
<dbReference type="AlphaFoldDB" id="A0A074W1X1"/>
<evidence type="ECO:0000256" key="1">
    <source>
        <dbReference type="ARBA" id="ARBA00009589"/>
    </source>
</evidence>
<dbReference type="Gene3D" id="1.10.40.40">
    <property type="entry name" value="Deoxyribonucleotidase, domain 2"/>
    <property type="match status" value="1"/>
</dbReference>
<proteinExistence type="inferred from homology"/>
<evidence type="ECO:0000313" key="3">
    <source>
        <dbReference type="EMBL" id="KEQ01424.1"/>
    </source>
</evidence>
<dbReference type="SFLD" id="SFLDG01145">
    <property type="entry name" value="C1.2.1"/>
    <property type="match status" value="1"/>
</dbReference>
<dbReference type="SFLD" id="SFLDS00003">
    <property type="entry name" value="Haloacid_Dehalogenase"/>
    <property type="match status" value="1"/>
</dbReference>
<gene>
    <name evidence="3" type="ORF">SASC598J21_008050</name>
</gene>
<feature type="active site" description="Nucleophile" evidence="2">
    <location>
        <position position="9"/>
    </location>
</feature>
<dbReference type="SFLD" id="SFLDG01126">
    <property type="entry name" value="C1.2:_Nucleotidase_Like"/>
    <property type="match status" value="1"/>
</dbReference>